<sequence length="464" mass="51755">MQAIVFANRNGNELTPLDQHYCPALLPVANKALVEYTLEDLASAGVTNVKMVISHDAIKIESQIGNGEQWGLNIDYFLSKPEEHVNSVLSRMSIDKTAQALVVRGDMLRSPCLARFIEFSRLMPSKFVHAKMAQRNPAMMMLPAGWKHNQLLNWPLETTEVDHTNSVAQVLHGECFYIDSLAAYVAASNYVINSQDFCVKGRTINTNQPQSCLVVEAQCQLPDLSETDVFGAIGEYTKVSSKAQLSQGIVVGEYCFIEDSQIQNSIILPNTYVGPQLSVENKIISQDLIIDPQTNSWSKVEDQSLIAKSTQEATNYNGIFQRAVLMFLYLLLSPLLISLFLGSLILKPKKPIVSETVINNEQQAVKAHKFNIDSPGFALLPQIWLVIKGDLNLFGASTKYQSKADDSTTYGVYGPVQLNFDESTPIEEVKMVEMEFEQSKKPLYLVNMLKKQFDKSNPAIEMKS</sequence>
<evidence type="ECO:0000256" key="8">
    <source>
        <dbReference type="ARBA" id="ARBA00045373"/>
    </source>
</evidence>
<keyword evidence="5" id="KW-0648">Protein biosynthesis</keyword>
<organism evidence="12 13">
    <name type="scientific">Shewanella electrodiphila</name>
    <dbReference type="NCBI Taxonomy" id="934143"/>
    <lineage>
        <taxon>Bacteria</taxon>
        <taxon>Pseudomonadati</taxon>
        <taxon>Pseudomonadota</taxon>
        <taxon>Gammaproteobacteria</taxon>
        <taxon>Alteromonadales</taxon>
        <taxon>Shewanellaceae</taxon>
        <taxon>Shewanella</taxon>
    </lineage>
</organism>
<feature type="transmembrane region" description="Helical" evidence="10">
    <location>
        <begin position="324"/>
        <end position="346"/>
    </location>
</feature>
<dbReference type="InterPro" id="IPR029044">
    <property type="entry name" value="Nucleotide-diphossugar_trans"/>
</dbReference>
<dbReference type="Gene3D" id="3.90.550.10">
    <property type="entry name" value="Spore Coat Polysaccharide Biosynthesis Protein SpsA, Chain A"/>
    <property type="match status" value="1"/>
</dbReference>
<reference evidence="12 13" key="1">
    <citation type="submission" date="2022-01" db="EMBL/GenBank/DDBJ databases">
        <title>Whole genome-based taxonomy of the Shewanellaceae.</title>
        <authorList>
            <person name="Martin-Rodriguez A.J."/>
        </authorList>
    </citation>
    <scope>NUCLEOTIDE SEQUENCE [LARGE SCALE GENOMIC DNA]</scope>
    <source>
        <strain evidence="12 13">DSM 24955</strain>
    </source>
</reference>
<keyword evidence="13" id="KW-1185">Reference proteome</keyword>
<dbReference type="Pfam" id="PF00483">
    <property type="entry name" value="NTP_transferase"/>
    <property type="match status" value="1"/>
</dbReference>
<comment type="function">
    <text evidence="8">Acts as a component of the translation initiation factor 2B (eIF2B) complex, which catalyzes the exchange of GDP for GTP on the eukaryotic initiation factor 2 (eIF2) complex gamma subunit. Its guanine nucleotide exchange factor activity is repressed when bound to eIF2 complex phosphorylated on the alpha subunit, thereby limiting the amount of methionyl-initiator methionine tRNA available to the ribosome and consequently global translation is repressed.</text>
</comment>
<evidence type="ECO:0000256" key="2">
    <source>
        <dbReference type="ARBA" id="ARBA00007878"/>
    </source>
</evidence>
<evidence type="ECO:0000313" key="12">
    <source>
        <dbReference type="EMBL" id="MCL1044245.1"/>
    </source>
</evidence>
<dbReference type="PANTHER" id="PTHR45989:SF1">
    <property type="entry name" value="TRANSLATION INITIATION FACTOR EIF-2B SUBUNIT GAMMA"/>
    <property type="match status" value="1"/>
</dbReference>
<evidence type="ECO:0000256" key="5">
    <source>
        <dbReference type="ARBA" id="ARBA00022917"/>
    </source>
</evidence>
<dbReference type="PANTHER" id="PTHR45989">
    <property type="entry name" value="TRANSLATION INITIATION FACTOR EIF-2B SUBUNIT GAMMA"/>
    <property type="match status" value="1"/>
</dbReference>
<evidence type="ECO:0000259" key="11">
    <source>
        <dbReference type="Pfam" id="PF00483"/>
    </source>
</evidence>
<keyword evidence="10" id="KW-0472">Membrane</keyword>
<comment type="subcellular location">
    <subcellularLocation>
        <location evidence="1">Cytoplasm</location>
        <location evidence="1">Cytosol</location>
    </subcellularLocation>
</comment>
<accession>A0ABT0KK85</accession>
<protein>
    <recommendedName>
        <fullName evidence="6">Translation initiation factor eIF2B subunit gamma</fullName>
    </recommendedName>
    <alternativeName>
        <fullName evidence="7">eIF2B GDP-GTP exchange factor subunit gamma</fullName>
    </alternativeName>
</protein>
<evidence type="ECO:0000256" key="3">
    <source>
        <dbReference type="ARBA" id="ARBA00022490"/>
    </source>
</evidence>
<comment type="subunit">
    <text evidence="9">Component of the translation initiation factor 2B (eIF2B) complex which is a heterodecamer of two sets of five different subunits: alpha, beta, gamma, delta and epsilon. Subunits alpha, beta and delta comprise a regulatory subcomplex and subunits epsilon and gamma comprise a catalytic subcomplex. Within the complex, the hexameric regulatory complex resides at the center, with the two heterodimeric catalytic subcomplexes bound on opposite sides.</text>
</comment>
<evidence type="ECO:0000313" key="13">
    <source>
        <dbReference type="Proteomes" id="UP001202134"/>
    </source>
</evidence>
<keyword evidence="4" id="KW-0396">Initiation factor</keyword>
<keyword evidence="10" id="KW-1133">Transmembrane helix</keyword>
<comment type="caution">
    <text evidence="12">The sequence shown here is derived from an EMBL/GenBank/DDBJ whole genome shotgun (WGS) entry which is preliminary data.</text>
</comment>
<dbReference type="RefSeq" id="WP_248954682.1">
    <property type="nucleotide sequence ID" value="NZ_JAKIKU010000001.1"/>
</dbReference>
<dbReference type="Gene3D" id="2.160.10.10">
    <property type="entry name" value="Hexapeptide repeat proteins"/>
    <property type="match status" value="1"/>
</dbReference>
<dbReference type="SUPFAM" id="SSF53448">
    <property type="entry name" value="Nucleotide-diphospho-sugar transferases"/>
    <property type="match status" value="1"/>
</dbReference>
<gene>
    <name evidence="12" type="ORF">L2737_02710</name>
</gene>
<comment type="similarity">
    <text evidence="2">Belongs to the eIF-2B gamma/epsilon subunits family.</text>
</comment>
<evidence type="ECO:0000256" key="6">
    <source>
        <dbReference type="ARBA" id="ARBA00044196"/>
    </source>
</evidence>
<feature type="domain" description="Nucleotidyl transferase" evidence="11">
    <location>
        <begin position="3"/>
        <end position="108"/>
    </location>
</feature>
<evidence type="ECO:0000256" key="1">
    <source>
        <dbReference type="ARBA" id="ARBA00004514"/>
    </source>
</evidence>
<name>A0ABT0KK85_9GAMM</name>
<keyword evidence="3" id="KW-0963">Cytoplasm</keyword>
<evidence type="ECO:0000256" key="7">
    <source>
        <dbReference type="ARBA" id="ARBA00044229"/>
    </source>
</evidence>
<evidence type="ECO:0000256" key="10">
    <source>
        <dbReference type="SAM" id="Phobius"/>
    </source>
</evidence>
<evidence type="ECO:0000256" key="9">
    <source>
        <dbReference type="ARBA" id="ARBA00046432"/>
    </source>
</evidence>
<dbReference type="InterPro" id="IPR051960">
    <property type="entry name" value="eIF2B_gamma"/>
</dbReference>
<dbReference type="InterPro" id="IPR005835">
    <property type="entry name" value="NTP_transferase_dom"/>
</dbReference>
<evidence type="ECO:0000256" key="4">
    <source>
        <dbReference type="ARBA" id="ARBA00022540"/>
    </source>
</evidence>
<proteinExistence type="inferred from homology"/>
<keyword evidence="10" id="KW-0812">Transmembrane</keyword>
<dbReference type="Proteomes" id="UP001202134">
    <property type="component" value="Unassembled WGS sequence"/>
</dbReference>
<dbReference type="EMBL" id="JAKIKU010000001">
    <property type="protein sequence ID" value="MCL1044245.1"/>
    <property type="molecule type" value="Genomic_DNA"/>
</dbReference>